<dbReference type="FunFam" id="1.10.287.110:FF:000009">
    <property type="entry name" value="Auxilin-related protein 1"/>
    <property type="match status" value="1"/>
</dbReference>
<dbReference type="InterPro" id="IPR001623">
    <property type="entry name" value="DnaJ_domain"/>
</dbReference>
<dbReference type="SUPFAM" id="SSF46565">
    <property type="entry name" value="Chaperone J-domain"/>
    <property type="match status" value="1"/>
</dbReference>
<dbReference type="GO" id="GO:0030276">
    <property type="term" value="F:clathrin binding"/>
    <property type="evidence" value="ECO:0007669"/>
    <property type="project" value="TreeGrafter"/>
</dbReference>
<keyword evidence="1" id="KW-0175">Coiled coil</keyword>
<feature type="domain" description="J" evidence="3">
    <location>
        <begin position="1323"/>
        <end position="1387"/>
    </location>
</feature>
<name>A0A2Z7B3A8_9LAMI</name>
<evidence type="ECO:0000313" key="4">
    <source>
        <dbReference type="EMBL" id="KZV28861.1"/>
    </source>
</evidence>
<feature type="region of interest" description="Disordered" evidence="2">
    <location>
        <begin position="310"/>
        <end position="341"/>
    </location>
</feature>
<dbReference type="GO" id="GO:0072318">
    <property type="term" value="P:clathrin coat disassembly"/>
    <property type="evidence" value="ECO:0007669"/>
    <property type="project" value="TreeGrafter"/>
</dbReference>
<dbReference type="EMBL" id="KV010000">
    <property type="protein sequence ID" value="KZV28861.1"/>
    <property type="molecule type" value="Genomic_DNA"/>
</dbReference>
<feature type="region of interest" description="Disordered" evidence="2">
    <location>
        <begin position="705"/>
        <end position="740"/>
    </location>
</feature>
<feature type="region of interest" description="Disordered" evidence="2">
    <location>
        <begin position="122"/>
        <end position="156"/>
    </location>
</feature>
<feature type="compositionally biased region" description="Basic and acidic residues" evidence="2">
    <location>
        <begin position="1177"/>
        <end position="1201"/>
    </location>
</feature>
<dbReference type="InterPro" id="IPR036869">
    <property type="entry name" value="J_dom_sf"/>
</dbReference>
<sequence>MESLSRPPHRRRQSSSNTGAFASFSMKNPYDDMLFSGGGTKARPFGAHEYSEIFAGSSSSIPVLDLPGLDESGVSGECRSSKLDYSNIFGGLKDDDVALSYEELFNGVKKPKRSVDEPGILANARLPVQESEPLQSSRKSKRSSGESADQSVDGVKQQFSLSFNKTSQKSNDLSKGKTHIAQLQAVPGFTYFMDGTQQTQRKEVDRHVPLLKREVSRTWSFSSDVEAIKGKGGSSSDNSHTPDKSCIAPPPSSRPCNIREHNDFEGSRTSSFQTKEDASGKIAALKKAIEQAQESIRIAKMIMERKKECIPDDSKPRLKGRSKLKDNEENRKYIETKNSKEKNAVETHEKLDPIFHAFKDLNGKINAFLGHGDKINVPGKAEMEKVRVNFEAAKEHSGAFNGVSNKSATSCSETEALCDGMKVVMEELVNNVEATEAHERARNSPGVEAEADFRTTNSGYGQLVEKNNLVVSRHDLTSYLEGMGTDKKTLEQKEVVVCYTEGSEKAAELAERAISTSQKTHDLENIVDEASAQVELTNDLIFEMAERPPAISPSTPVRENANDGANSRICQEEEVIDEGQNATEDLGRKHMEITEEREEDNMEHLRLPYLKFDSLMNDLPSIHEKEVMEQEEKEKKCLDVLDHGGSGHRHGKCWDEEENGMRLGEARTSFESKEHLNDEALAELINKSETEAFPETEEVAQPNTVHGPEITEDETLNNLHGERRKMSDALEQNETEGSRMEETIENEVVETKQFEGIKFAEFQKIEVSWGTKDTNILGGAETTAEKQDNPVFQEAACEIDIDAVDAKNNETSTSFSEIDSTPSTIFSETQEPCDIDLDNLLEENNSVAGVPEIFSAIETGKKGKQPCLLEDNDIIRPDSLHRSASEGNFTCSNLHYAFEGLSFDRDNENFGRTNTNNEETLPMDKDISDTTDRNHNPAQETVDKFNMQNLPEFNYSDCRTTKCDLTDVRMVLEQTSASVGRSESTSSLENMDGLSVNESEICAENIKNETSDEEEVKDDLKIASEKIAHVQSEGKYPEEQCDGEHFHVEPEETEKSVEDERMTEAGEIFEKINENSETSTMEENCTKENLTNFNKEDQQQRIEAIKRGRAREKDRIAAERAMREARERAFAEAQVRAERAAVERAAAEARQRFMAETQEKLEKSSTATRLPPNKASTEAKLRSERAAVERATAEARERALEKVMSLKTSTEGRAHADKSTEKSRNNGLKHSFSSSDLEKIDGTNNESAKRSKARLERHQRIMERAAKALAEKNMRDLLAQKEQAERNRLAESLDADIKRWVMGKEGNLRALLSTLQYILGPNSGWQPISLTEIITTPAVKKAYRKATLYVHPDKLQQRGASIQQKYICEKVFDLLKAAWNRFNSEER</sequence>
<dbReference type="Proteomes" id="UP000250235">
    <property type="component" value="Unassembled WGS sequence"/>
</dbReference>
<feature type="compositionally biased region" description="Basic and acidic residues" evidence="2">
    <location>
        <begin position="922"/>
        <end position="932"/>
    </location>
</feature>
<dbReference type="GO" id="GO:0072583">
    <property type="term" value="P:clathrin-dependent endocytosis"/>
    <property type="evidence" value="ECO:0007669"/>
    <property type="project" value="TreeGrafter"/>
</dbReference>
<feature type="compositionally biased region" description="Basic and acidic residues" evidence="2">
    <location>
        <begin position="323"/>
        <end position="341"/>
    </location>
</feature>
<feature type="compositionally biased region" description="Basic and acidic residues" evidence="2">
    <location>
        <begin position="257"/>
        <end position="266"/>
    </location>
</feature>
<proteinExistence type="predicted"/>
<dbReference type="PANTHER" id="PTHR23172">
    <property type="entry name" value="AUXILIN/CYCLIN G-ASSOCIATED KINASE-RELATED"/>
    <property type="match status" value="1"/>
</dbReference>
<reference evidence="4 5" key="1">
    <citation type="journal article" date="2015" name="Proc. Natl. Acad. Sci. U.S.A.">
        <title>The resurrection genome of Boea hygrometrica: A blueprint for survival of dehydration.</title>
        <authorList>
            <person name="Xiao L."/>
            <person name="Yang G."/>
            <person name="Zhang L."/>
            <person name="Yang X."/>
            <person name="Zhao S."/>
            <person name="Ji Z."/>
            <person name="Zhou Q."/>
            <person name="Hu M."/>
            <person name="Wang Y."/>
            <person name="Chen M."/>
            <person name="Xu Y."/>
            <person name="Jin H."/>
            <person name="Xiao X."/>
            <person name="Hu G."/>
            <person name="Bao F."/>
            <person name="Hu Y."/>
            <person name="Wan P."/>
            <person name="Li L."/>
            <person name="Deng X."/>
            <person name="Kuang T."/>
            <person name="Xiang C."/>
            <person name="Zhu J.K."/>
            <person name="Oliver M.J."/>
            <person name="He Y."/>
        </authorList>
    </citation>
    <scope>NUCLEOTIDE SEQUENCE [LARGE SCALE GENOMIC DNA]</scope>
    <source>
        <strain evidence="5">cv. XS01</strain>
    </source>
</reference>
<feature type="region of interest" description="Disordered" evidence="2">
    <location>
        <begin position="1"/>
        <end position="23"/>
    </location>
</feature>
<evidence type="ECO:0000313" key="5">
    <source>
        <dbReference type="Proteomes" id="UP000250235"/>
    </source>
</evidence>
<feature type="region of interest" description="Disordered" evidence="2">
    <location>
        <begin position="228"/>
        <end position="276"/>
    </location>
</feature>
<dbReference type="OrthoDB" id="1717591at2759"/>
<dbReference type="PROSITE" id="PS50076">
    <property type="entry name" value="DNAJ_2"/>
    <property type="match status" value="1"/>
</dbReference>
<organism evidence="4 5">
    <name type="scientific">Dorcoceras hygrometricum</name>
    <dbReference type="NCBI Taxonomy" id="472368"/>
    <lineage>
        <taxon>Eukaryota</taxon>
        <taxon>Viridiplantae</taxon>
        <taxon>Streptophyta</taxon>
        <taxon>Embryophyta</taxon>
        <taxon>Tracheophyta</taxon>
        <taxon>Spermatophyta</taxon>
        <taxon>Magnoliopsida</taxon>
        <taxon>eudicotyledons</taxon>
        <taxon>Gunneridae</taxon>
        <taxon>Pentapetalae</taxon>
        <taxon>asterids</taxon>
        <taxon>lamiids</taxon>
        <taxon>Lamiales</taxon>
        <taxon>Gesneriaceae</taxon>
        <taxon>Didymocarpoideae</taxon>
        <taxon>Trichosporeae</taxon>
        <taxon>Loxocarpinae</taxon>
        <taxon>Dorcoceras</taxon>
    </lineage>
</organism>
<feature type="compositionally biased region" description="Basic and acidic residues" evidence="2">
    <location>
        <begin position="1210"/>
        <end position="1224"/>
    </location>
</feature>
<evidence type="ECO:0000256" key="1">
    <source>
        <dbReference type="ARBA" id="ARBA00023054"/>
    </source>
</evidence>
<dbReference type="PANTHER" id="PTHR23172:SF87">
    <property type="entry name" value="CHAPERONE DNAJ-DOMAIN SUPERFAMILY PROTEIN"/>
    <property type="match status" value="1"/>
</dbReference>
<dbReference type="Gene3D" id="1.10.287.110">
    <property type="entry name" value="DnaJ domain"/>
    <property type="match status" value="1"/>
</dbReference>
<gene>
    <name evidence="4" type="ORF">F511_13656</name>
</gene>
<dbReference type="GO" id="GO:0031982">
    <property type="term" value="C:vesicle"/>
    <property type="evidence" value="ECO:0007669"/>
    <property type="project" value="TreeGrafter"/>
</dbReference>
<protein>
    <submittedName>
        <fullName evidence="4">Auxilin-like protein 1</fullName>
    </submittedName>
</protein>
<evidence type="ECO:0000256" key="2">
    <source>
        <dbReference type="SAM" id="MobiDB-lite"/>
    </source>
</evidence>
<feature type="compositionally biased region" description="Basic and acidic residues" evidence="2">
    <location>
        <begin position="1236"/>
        <end position="1256"/>
    </location>
</feature>
<feature type="region of interest" description="Disordered" evidence="2">
    <location>
        <begin position="912"/>
        <end position="932"/>
    </location>
</feature>
<keyword evidence="5" id="KW-1185">Reference proteome</keyword>
<feature type="region of interest" description="Disordered" evidence="2">
    <location>
        <begin position="1157"/>
        <end position="1256"/>
    </location>
</feature>
<evidence type="ECO:0000259" key="3">
    <source>
        <dbReference type="PROSITE" id="PS50076"/>
    </source>
</evidence>
<dbReference type="GO" id="GO:0005737">
    <property type="term" value="C:cytoplasm"/>
    <property type="evidence" value="ECO:0007669"/>
    <property type="project" value="TreeGrafter"/>
</dbReference>
<accession>A0A2Z7B3A8</accession>
<feature type="compositionally biased region" description="Polar residues" evidence="2">
    <location>
        <begin position="1225"/>
        <end position="1235"/>
    </location>
</feature>